<dbReference type="KEGG" id="ddo:I597_0463"/>
<organism evidence="1 2">
    <name type="scientific">Dokdonia donghaensis DSW-1</name>
    <dbReference type="NCBI Taxonomy" id="1300343"/>
    <lineage>
        <taxon>Bacteria</taxon>
        <taxon>Pseudomonadati</taxon>
        <taxon>Bacteroidota</taxon>
        <taxon>Flavobacteriia</taxon>
        <taxon>Flavobacteriales</taxon>
        <taxon>Flavobacteriaceae</taxon>
        <taxon>Dokdonia</taxon>
    </lineage>
</organism>
<evidence type="ECO:0000313" key="2">
    <source>
        <dbReference type="Proteomes" id="UP000030140"/>
    </source>
</evidence>
<reference evidence="1 2" key="1">
    <citation type="submission" date="2014-10" db="EMBL/GenBank/DDBJ databases">
        <title>Draft genome sequence of the proteorhodopsin-containing marine bacterium Dokdonia donghaensis.</title>
        <authorList>
            <person name="Gomez-Consarnau L."/>
            <person name="Gonzalez J.M."/>
            <person name="Riedel T."/>
            <person name="Jaenicke S."/>
            <person name="Wagner-Doebler I."/>
            <person name="Fuhrman J.A."/>
        </authorList>
    </citation>
    <scope>NUCLEOTIDE SEQUENCE [LARGE SCALE GENOMIC DNA]</scope>
    <source>
        <strain evidence="1 2">DSW-1</strain>
    </source>
</reference>
<evidence type="ECO:0000313" key="1">
    <source>
        <dbReference type="EMBL" id="KGO06788.1"/>
    </source>
</evidence>
<dbReference type="InterPro" id="IPR025563">
    <property type="entry name" value="DUF4286"/>
</dbReference>
<dbReference type="AlphaFoldDB" id="A0A0A2GW86"/>
<comment type="caution">
    <text evidence="1">The sequence shown here is derived from an EMBL/GenBank/DDBJ whole genome shotgun (WGS) entry which is preliminary data.</text>
</comment>
<evidence type="ECO:0008006" key="3">
    <source>
        <dbReference type="Google" id="ProtNLM"/>
    </source>
</evidence>
<proteinExistence type="predicted"/>
<dbReference type="OrthoDB" id="1121837at2"/>
<dbReference type="EMBL" id="JSAQ01000001">
    <property type="protein sequence ID" value="KGO06788.1"/>
    <property type="molecule type" value="Genomic_DNA"/>
</dbReference>
<protein>
    <recommendedName>
        <fullName evidence="3">DUF4286 domain-containing protein</fullName>
    </recommendedName>
</protein>
<name>A0A0A2GW86_9FLAO</name>
<accession>A0A0A2GW86</accession>
<gene>
    <name evidence="1" type="ORF">NV36_07965</name>
</gene>
<dbReference type="RefSeq" id="WP_035325982.1">
    <property type="nucleotide sequence ID" value="NZ_CP015125.1"/>
</dbReference>
<sequence>MLIYNVTINIEESVEKEWLIWMQEVHIPEVIATGKFEKALMTKVRAEEEMGGVTYSVQYGCPSQQHLDAYYAEDQARLQAASNKFAGKFVAFRTELEVISQH</sequence>
<dbReference type="Pfam" id="PF14114">
    <property type="entry name" value="DUF4286"/>
    <property type="match status" value="1"/>
</dbReference>
<dbReference type="PATRIC" id="fig|1300343.5.peg.467"/>
<dbReference type="Proteomes" id="UP000030140">
    <property type="component" value="Unassembled WGS sequence"/>
</dbReference>
<keyword evidence="2" id="KW-1185">Reference proteome</keyword>